<dbReference type="AlphaFoldDB" id="A0A2T6BF17"/>
<evidence type="ECO:0000256" key="1">
    <source>
        <dbReference type="SAM" id="MobiDB-lite"/>
    </source>
</evidence>
<dbReference type="InterPro" id="IPR025048">
    <property type="entry name" value="DUF3987"/>
</dbReference>
<feature type="region of interest" description="Disordered" evidence="1">
    <location>
        <begin position="151"/>
        <end position="174"/>
    </location>
</feature>
<dbReference type="Proteomes" id="UP000243978">
    <property type="component" value="Unassembled WGS sequence"/>
</dbReference>
<comment type="caution">
    <text evidence="2">The sequence shown here is derived from an EMBL/GenBank/DDBJ whole genome shotgun (WGS) entry which is preliminary data.</text>
</comment>
<evidence type="ECO:0000313" key="3">
    <source>
        <dbReference type="Proteomes" id="UP000243978"/>
    </source>
</evidence>
<organism evidence="2 3">
    <name type="scientific">Litoreibacter ponti</name>
    <dbReference type="NCBI Taxonomy" id="1510457"/>
    <lineage>
        <taxon>Bacteria</taxon>
        <taxon>Pseudomonadati</taxon>
        <taxon>Pseudomonadota</taxon>
        <taxon>Alphaproteobacteria</taxon>
        <taxon>Rhodobacterales</taxon>
        <taxon>Roseobacteraceae</taxon>
        <taxon>Litoreibacter</taxon>
    </lineage>
</organism>
<proteinExistence type="predicted"/>
<dbReference type="OrthoDB" id="5453446at2"/>
<gene>
    <name evidence="2" type="ORF">C8N43_3476</name>
</gene>
<sequence>MPTLIPLPFTPNWPDPDPRFLNEEQASPPVLVVHDFLTPRLANLLISAADAKAAPVDYVFVGLLVTASSLIGNSRWASPWVGWKEPPVLWAALIGKPSMNKSPGLDAVLEPLKHVEANLRVTAKKKIAEWDQKAEIAKVVEFAWKEGAKEAAKSNKPIKPKPEGADPGPKPDLPRLALSDATIEKLASILQFQPKGTLLLRDELAGWLTGMTRYSGGGTDRPFWLEGYGGRPYTVERVGRPPVNVEHLAIAVIGNIQPDRLNTLFMRSDDDGLLARIIPVWPNPAPVSRPKHVHDDRDLCSIFERLISLEMETDDVGLPRPAIVGFTEEAKNVVDEFRQKVRDWEAEVDGLLLSFIGKLPGLTIRLSLVMMMLEWACGSHDEPREISAEAYRKATILAENYFLQMAKRTYGSTSVSQKERAGRRLVELLRKKAWKQFSSREVRRAQRTGLATQEEIDMGIAALERADIIKAIKPEPSPKGGRPQRLFAVNPVIHLIE</sequence>
<keyword evidence="3" id="KW-1185">Reference proteome</keyword>
<dbReference type="Pfam" id="PF13148">
    <property type="entry name" value="DUF3987"/>
    <property type="match status" value="1"/>
</dbReference>
<name>A0A2T6BF17_9RHOB</name>
<dbReference type="EMBL" id="QBKS01000002">
    <property type="protein sequence ID" value="PTX54658.1"/>
    <property type="molecule type" value="Genomic_DNA"/>
</dbReference>
<dbReference type="RefSeq" id="WP_107846969.1">
    <property type="nucleotide sequence ID" value="NZ_QBKS01000002.1"/>
</dbReference>
<evidence type="ECO:0000313" key="2">
    <source>
        <dbReference type="EMBL" id="PTX54658.1"/>
    </source>
</evidence>
<protein>
    <submittedName>
        <fullName evidence="2">Uncharacterized protein DUF3987</fullName>
    </submittedName>
</protein>
<accession>A0A2T6BF17</accession>
<reference evidence="2 3" key="1">
    <citation type="submission" date="2018-04" db="EMBL/GenBank/DDBJ databases">
        <title>Genomic Encyclopedia of Archaeal and Bacterial Type Strains, Phase II (KMG-II): from individual species to whole genera.</title>
        <authorList>
            <person name="Goeker M."/>
        </authorList>
    </citation>
    <scope>NUCLEOTIDE SEQUENCE [LARGE SCALE GENOMIC DNA]</scope>
    <source>
        <strain evidence="2 3">DSM 100977</strain>
    </source>
</reference>